<dbReference type="InterPro" id="IPR036397">
    <property type="entry name" value="RNaseH_sf"/>
</dbReference>
<dbReference type="GO" id="GO:0003785">
    <property type="term" value="F:actin monomer binding"/>
    <property type="evidence" value="ECO:0007669"/>
    <property type="project" value="TreeGrafter"/>
</dbReference>
<dbReference type="PROSITE" id="PS00414">
    <property type="entry name" value="PROFILIN"/>
    <property type="match status" value="1"/>
</dbReference>
<keyword evidence="4" id="KW-0963">Cytoplasm</keyword>
<comment type="subunit">
    <text evidence="3">Occurs in many kinds of cells as a complex with monomeric actin in a 1:1 ratio.</text>
</comment>
<protein>
    <recommendedName>
        <fullName evidence="7">Profilin</fullName>
    </recommendedName>
</protein>
<evidence type="ECO:0000313" key="11">
    <source>
        <dbReference type="Proteomes" id="UP001187531"/>
    </source>
</evidence>
<evidence type="ECO:0000256" key="1">
    <source>
        <dbReference type="ARBA" id="ARBA00004245"/>
    </source>
</evidence>
<gene>
    <name evidence="10" type="ORF">QYM36_000728</name>
</gene>
<organism evidence="10 11">
    <name type="scientific">Artemia franciscana</name>
    <name type="common">Brine shrimp</name>
    <name type="synonym">Artemia sanfranciscana</name>
    <dbReference type="NCBI Taxonomy" id="6661"/>
    <lineage>
        <taxon>Eukaryota</taxon>
        <taxon>Metazoa</taxon>
        <taxon>Ecdysozoa</taxon>
        <taxon>Arthropoda</taxon>
        <taxon>Crustacea</taxon>
        <taxon>Branchiopoda</taxon>
        <taxon>Anostraca</taxon>
        <taxon>Artemiidae</taxon>
        <taxon>Artemia</taxon>
    </lineage>
</organism>
<evidence type="ECO:0000256" key="7">
    <source>
        <dbReference type="RuleBase" id="RU003909"/>
    </source>
</evidence>
<comment type="subcellular location">
    <subcellularLocation>
        <location evidence="1">Cytoplasm</location>
        <location evidence="1">Cytoskeleton</location>
    </subcellularLocation>
</comment>
<dbReference type="PANTHER" id="PTHR11604">
    <property type="entry name" value="PROFILIN"/>
    <property type="match status" value="1"/>
</dbReference>
<comment type="similarity">
    <text evidence="2 7">Belongs to the profilin family.</text>
</comment>
<comment type="caution">
    <text evidence="10">The sequence shown here is derived from an EMBL/GenBank/DDBJ whole genome shotgun (WGS) entry which is preliminary data.</text>
</comment>
<evidence type="ECO:0000256" key="4">
    <source>
        <dbReference type="ARBA" id="ARBA00022490"/>
    </source>
</evidence>
<dbReference type="InterPro" id="IPR036140">
    <property type="entry name" value="PFN_sf"/>
</dbReference>
<dbReference type="Gene3D" id="3.30.420.10">
    <property type="entry name" value="Ribonuclease H-like superfamily/Ribonuclease H"/>
    <property type="match status" value="2"/>
</dbReference>
<evidence type="ECO:0000256" key="6">
    <source>
        <dbReference type="ARBA" id="ARBA00023212"/>
    </source>
</evidence>
<dbReference type="InterPro" id="IPR041588">
    <property type="entry name" value="Integrase_H2C2"/>
</dbReference>
<reference evidence="10" key="1">
    <citation type="submission" date="2023-07" db="EMBL/GenBank/DDBJ databases">
        <title>Chromosome-level genome assembly of Artemia franciscana.</title>
        <authorList>
            <person name="Jo E."/>
        </authorList>
    </citation>
    <scope>NUCLEOTIDE SEQUENCE</scope>
    <source>
        <tissue evidence="10">Whole body</tissue>
    </source>
</reference>
<keyword evidence="5 7" id="KW-0009">Actin-binding</keyword>
<dbReference type="Pfam" id="PF00235">
    <property type="entry name" value="Profilin"/>
    <property type="match status" value="2"/>
</dbReference>
<name>A0AA88LGV4_ARTSF</name>
<dbReference type="PANTHER" id="PTHR11604:SF0">
    <property type="entry name" value="PROFILIN"/>
    <property type="match status" value="1"/>
</dbReference>
<evidence type="ECO:0000256" key="3">
    <source>
        <dbReference type="ARBA" id="ARBA00011583"/>
    </source>
</evidence>
<dbReference type="SUPFAM" id="SSF55770">
    <property type="entry name" value="Profilin (actin-binding protein)"/>
    <property type="match status" value="2"/>
</dbReference>
<evidence type="ECO:0000256" key="5">
    <source>
        <dbReference type="ARBA" id="ARBA00023203"/>
    </source>
</evidence>
<evidence type="ECO:0000256" key="8">
    <source>
        <dbReference type="SAM" id="MobiDB-lite"/>
    </source>
</evidence>
<accession>A0AA88LGV4</accession>
<feature type="domain" description="Integrase zinc-binding" evidence="9">
    <location>
        <begin position="1096"/>
        <end position="1154"/>
    </location>
</feature>
<sequence>MSTWNNYVESELLSNGISEGAIIGTDGAVWGKSETFPATAAELKAFISKFEDLEALAESGIIMGGTKYFYLSSDHDVIRASKGTDSLHAMKLKKLYIIALYNNQECPTPKAANTVEKLVDVLSQPPDETLLRTRPFSLADEEAEFFLAVTVQTESTTMNSTSPKGSLDFLGLEVQQIREYQMNDVELTAIISLMLQHGTNDYAKFEFSSTNGDALQRQEDRDAGLRFNEDRNGKNSHITVSPQDHDSLGEAASLQDQPDYIDTSERNEKLNDMKGNECIFIDPQMNPGKLERLLEKWNIVPWLQKEVDRLILWERIWYRMPPPEEGRKSNAQILQLLIPRFLIPGVFQLSHSHVLMAAHHNAERSLVKLRNFCYFDKRSTHMKNEAQNCHICMRRNITPKVVPELQKNVFAEISFETWCLDTLDPLPLSGGNKYVVVCVDVRTSLVVLEPVPDVTSETISLAISPNGNLLDLVKIVKCELMSTSEHLIVVCYLPLNRIGSEFNLYETISVPYRISDSQHYIKTQPSSDFFAVTNDADSYLLLNRYDLEFNCVSYKQKTICDSHIILRKASFKSCSYVTFTEDTSAINQLCERKVTAFSSPFAAVLDQDTYVFASPSSGPVTLNVVCPESNLFLTNQTYKHYSINVSEAQVFSINKGAIIGTDGAVWGKSETFPATAAELKAFISKFEDLEALAESGIIMGGTKYFYLSSDHDVIRASKGTDSLHAMKLKKLYIIALYNNQECPTPKAANTVEKLVEMKQKPEEAVFEFYMRLKTGKIDYCKAEGLDNSKSIDAFALVDSIVLQAFETGLRSELQEAVRLRQDDYDNLEEALEIAQTIESVKSSLRSNSQMDQFEYLTAGVAEINIGRTRTPHGQAGRAARGNYFSNQYNSYQQGPRQMTRHPNTGNTFFNLEIIKGYRDRIYKALGGIMKEIPEIVIIIRALEVILIKEGKLNPVDVLSQPPDETLLRTRPFSLADEEAEFFLAVTVQTESTTMNSTSPKGSLDFLGEAASLQDQPDYIDTSERNEKLNDMKGNECIFIDPQMNPGKLERLLEKWNIVPWLQKEVDRLILWERIWYRMPPPEEGRKSNAQILQLLIPRFLIPGVFQLSHSHVLMAAHHNAERSLVKLRNFCYFEKMSTHMKNEAQNCHICMRRNITPKVVPELQKNVFAEISFETWCLDTLDPLPLSGGNKYVVVCVDVRTSLVVLEPVPDVTSETISLAISPNGNLLDLVKIVKCELMSTSEHLIVVCYLPLNRIGSEFNLYETISVPYRISDSQHYIKTQPSSDFFAVTNDADSYLLLNRYDLEFNCVSYKQKTICDSHIILRKASFKSCSYAAFTEDTSAINQLCERKPMFSIHVPLSANRRKSAESWVVRL</sequence>
<dbReference type="SMART" id="SM00392">
    <property type="entry name" value="PROF"/>
    <property type="match status" value="2"/>
</dbReference>
<dbReference type="InterPro" id="IPR005455">
    <property type="entry name" value="PFN_euk"/>
</dbReference>
<dbReference type="Proteomes" id="UP001187531">
    <property type="component" value="Unassembled WGS sequence"/>
</dbReference>
<dbReference type="GO" id="GO:0003676">
    <property type="term" value="F:nucleic acid binding"/>
    <property type="evidence" value="ECO:0007669"/>
    <property type="project" value="InterPro"/>
</dbReference>
<dbReference type="InterPro" id="IPR048278">
    <property type="entry name" value="PFN"/>
</dbReference>
<proteinExistence type="inferred from homology"/>
<keyword evidence="11" id="KW-1185">Reference proteome</keyword>
<dbReference type="Gene3D" id="3.30.450.30">
    <property type="entry name" value="Dynein light chain 2a, cytoplasmic"/>
    <property type="match status" value="2"/>
</dbReference>
<dbReference type="InterPro" id="IPR027310">
    <property type="entry name" value="Profilin_CS"/>
</dbReference>
<feature type="region of interest" description="Disordered" evidence="8">
    <location>
        <begin position="226"/>
        <end position="260"/>
    </location>
</feature>
<dbReference type="EMBL" id="JAVRJZ010000002">
    <property type="protein sequence ID" value="KAK2726389.1"/>
    <property type="molecule type" value="Genomic_DNA"/>
</dbReference>
<dbReference type="GO" id="GO:0005856">
    <property type="term" value="C:cytoskeleton"/>
    <property type="evidence" value="ECO:0007669"/>
    <property type="project" value="UniProtKB-SubCell"/>
</dbReference>
<evidence type="ECO:0000313" key="10">
    <source>
        <dbReference type="EMBL" id="KAK2726389.1"/>
    </source>
</evidence>
<evidence type="ECO:0000259" key="9">
    <source>
        <dbReference type="Pfam" id="PF17921"/>
    </source>
</evidence>
<keyword evidence="6" id="KW-0206">Cytoskeleton</keyword>
<dbReference type="Pfam" id="PF17921">
    <property type="entry name" value="Integrase_H2C2"/>
    <property type="match status" value="1"/>
</dbReference>
<dbReference type="GO" id="GO:0005938">
    <property type="term" value="C:cell cortex"/>
    <property type="evidence" value="ECO:0007669"/>
    <property type="project" value="TreeGrafter"/>
</dbReference>
<evidence type="ECO:0000256" key="2">
    <source>
        <dbReference type="ARBA" id="ARBA00010058"/>
    </source>
</evidence>